<dbReference type="InterPro" id="IPR040963">
    <property type="entry name" value="MCR"/>
</dbReference>
<dbReference type="AlphaFoldDB" id="A0A1S7LCY0"/>
<gene>
    <name evidence="10" type="primary">mamT</name>
    <name evidence="10" type="ORF">MAGMO_0528</name>
</gene>
<dbReference type="EMBL" id="LO017727">
    <property type="protein sequence ID" value="CRH04732.1"/>
    <property type="molecule type" value="Genomic_DNA"/>
</dbReference>
<evidence type="ECO:0000256" key="7">
    <source>
        <dbReference type="ARBA" id="ARBA00023136"/>
    </source>
</evidence>
<feature type="domain" description="Magnetochrome" evidence="9">
    <location>
        <begin position="88"/>
        <end position="114"/>
    </location>
</feature>
<dbReference type="GO" id="GO:0016020">
    <property type="term" value="C:membrane"/>
    <property type="evidence" value="ECO:0007669"/>
    <property type="project" value="UniProtKB-SubCell"/>
</dbReference>
<reference evidence="10" key="1">
    <citation type="submission" date="2015-04" db="EMBL/GenBank/DDBJ databases">
        <authorList>
            <person name="Syromyatnikov M.Y."/>
            <person name="Popov V.N."/>
        </authorList>
    </citation>
    <scope>NUCLEOTIDE SEQUENCE</scope>
    <source>
        <strain evidence="10">MO-1</strain>
    </source>
</reference>
<keyword evidence="2" id="KW-0091">Biomineralization</keyword>
<keyword evidence="5 8" id="KW-1133">Transmembrane helix</keyword>
<feature type="domain" description="Magnetochrome" evidence="9">
    <location>
        <begin position="139"/>
        <end position="164"/>
    </location>
</feature>
<feature type="transmembrane region" description="Helical" evidence="8">
    <location>
        <begin position="12"/>
        <end position="29"/>
    </location>
</feature>
<dbReference type="NCBIfam" id="NF040992">
    <property type="entry name" value="MamT"/>
    <property type="match status" value="1"/>
</dbReference>
<evidence type="ECO:0000256" key="5">
    <source>
        <dbReference type="ARBA" id="ARBA00022989"/>
    </source>
</evidence>
<accession>A0A1S7LCY0</accession>
<protein>
    <submittedName>
        <fullName evidence="10">Magnetosome protein MamT</fullName>
    </submittedName>
</protein>
<evidence type="ECO:0000256" key="2">
    <source>
        <dbReference type="ARBA" id="ARBA00022591"/>
    </source>
</evidence>
<evidence type="ECO:0000256" key="8">
    <source>
        <dbReference type="SAM" id="Phobius"/>
    </source>
</evidence>
<dbReference type="GO" id="GO:0046872">
    <property type="term" value="F:metal ion binding"/>
    <property type="evidence" value="ECO:0007669"/>
    <property type="project" value="UniProtKB-KW"/>
</dbReference>
<keyword evidence="6" id="KW-0408">Iron</keyword>
<evidence type="ECO:0000256" key="4">
    <source>
        <dbReference type="ARBA" id="ARBA00022723"/>
    </source>
</evidence>
<proteinExistence type="predicted"/>
<dbReference type="Gene3D" id="2.30.42.60">
    <property type="match status" value="1"/>
</dbReference>
<evidence type="ECO:0000256" key="6">
    <source>
        <dbReference type="ARBA" id="ARBA00023004"/>
    </source>
</evidence>
<evidence type="ECO:0000256" key="3">
    <source>
        <dbReference type="ARBA" id="ARBA00022692"/>
    </source>
</evidence>
<name>A0A1S7LCY0_MAGMO</name>
<organism evidence="10">
    <name type="scientific">Magnetococcus massalia (strain MO-1)</name>
    <dbReference type="NCBI Taxonomy" id="451514"/>
    <lineage>
        <taxon>Bacteria</taxon>
        <taxon>Pseudomonadati</taxon>
        <taxon>Pseudomonadota</taxon>
        <taxon>Magnetococcia</taxon>
        <taxon>Magnetococcales</taxon>
        <taxon>Magnetococcaceae</taxon>
        <taxon>Magnetococcus</taxon>
    </lineage>
</organism>
<keyword evidence="3 8" id="KW-0812">Transmembrane</keyword>
<evidence type="ECO:0000313" key="10">
    <source>
        <dbReference type="EMBL" id="CRH04732.1"/>
    </source>
</evidence>
<sequence length="168" mass="18629">MVQLNGKPTSPLTAMIVLLVVMVGAWLLYENNKDTLENWSSTRLPRYLQGEIFGSYPMPTQPTIQEEVVQKVQRKKKQPAKMVVKMLPVISKNAKLPHTYWGMCTKCHLIKGGAPPGSQPITPVGKVLEKASMITKVGPPIYPDSTRHHPAAGRCIKCHDIVVKLPPN</sequence>
<evidence type="ECO:0000256" key="1">
    <source>
        <dbReference type="ARBA" id="ARBA00004167"/>
    </source>
</evidence>
<evidence type="ECO:0000259" key="9">
    <source>
        <dbReference type="Pfam" id="PF18509"/>
    </source>
</evidence>
<keyword evidence="7 8" id="KW-0472">Membrane</keyword>
<keyword evidence="4" id="KW-0479">Metal-binding</keyword>
<dbReference type="Pfam" id="PF18509">
    <property type="entry name" value="MCR"/>
    <property type="match status" value="2"/>
</dbReference>
<comment type="subcellular location">
    <subcellularLocation>
        <location evidence="1">Membrane</location>
        <topology evidence="1">Single-pass membrane protein</topology>
    </subcellularLocation>
</comment>